<evidence type="ECO:0000313" key="3">
    <source>
        <dbReference type="Proteomes" id="UP000242949"/>
    </source>
</evidence>
<dbReference type="PANTHER" id="PTHR37814:SF1">
    <property type="entry name" value="MEMBRANE PROTEIN"/>
    <property type="match status" value="1"/>
</dbReference>
<evidence type="ECO:0000313" key="2">
    <source>
        <dbReference type="EMBL" id="SDC40869.1"/>
    </source>
</evidence>
<dbReference type="AlphaFoldDB" id="A0A1G6LC63"/>
<keyword evidence="1" id="KW-0472">Membrane</keyword>
<dbReference type="PANTHER" id="PTHR37814">
    <property type="entry name" value="CONSERVED MEMBRANE PROTEIN"/>
    <property type="match status" value="1"/>
</dbReference>
<feature type="transmembrane region" description="Helical" evidence="1">
    <location>
        <begin position="175"/>
        <end position="192"/>
    </location>
</feature>
<reference evidence="3" key="1">
    <citation type="submission" date="2016-09" db="EMBL/GenBank/DDBJ databases">
        <authorList>
            <person name="Varghese N."/>
            <person name="Submissions S."/>
        </authorList>
    </citation>
    <scope>NUCLEOTIDE SEQUENCE [LARGE SCALE GENOMIC DNA]</scope>
    <source>
        <strain evidence="3">S5</strain>
    </source>
</reference>
<feature type="transmembrane region" description="Helical" evidence="1">
    <location>
        <begin position="248"/>
        <end position="272"/>
    </location>
</feature>
<dbReference type="InterPro" id="IPR038728">
    <property type="entry name" value="YkvI-like"/>
</dbReference>
<dbReference type="EMBL" id="FMYI01000008">
    <property type="protein sequence ID" value="SDC40869.1"/>
    <property type="molecule type" value="Genomic_DNA"/>
</dbReference>
<feature type="transmembrane region" description="Helical" evidence="1">
    <location>
        <begin position="33"/>
        <end position="53"/>
    </location>
</feature>
<feature type="transmembrane region" description="Helical" evidence="1">
    <location>
        <begin position="309"/>
        <end position="328"/>
    </location>
</feature>
<name>A0A1G6LC63_9BACI</name>
<keyword evidence="1" id="KW-0812">Transmembrane</keyword>
<organism evidence="2 3">
    <name type="scientific">Pelagirhabdus alkalitolerans</name>
    <dbReference type="NCBI Taxonomy" id="1612202"/>
    <lineage>
        <taxon>Bacteria</taxon>
        <taxon>Bacillati</taxon>
        <taxon>Bacillota</taxon>
        <taxon>Bacilli</taxon>
        <taxon>Bacillales</taxon>
        <taxon>Bacillaceae</taxon>
        <taxon>Pelagirhabdus</taxon>
    </lineage>
</organism>
<accession>A0A1G6LC63</accession>
<dbReference type="RefSeq" id="WP_090796387.1">
    <property type="nucleotide sequence ID" value="NZ_FMYI01000008.1"/>
</dbReference>
<dbReference type="OrthoDB" id="4424890at2"/>
<evidence type="ECO:0000256" key="1">
    <source>
        <dbReference type="SAM" id="Phobius"/>
    </source>
</evidence>
<feature type="transmembrane region" description="Helical" evidence="1">
    <location>
        <begin position="79"/>
        <end position="102"/>
    </location>
</feature>
<feature type="transmembrane region" description="Helical" evidence="1">
    <location>
        <begin position="284"/>
        <end position="303"/>
    </location>
</feature>
<dbReference type="STRING" id="1612202.SAMN05421734_10834"/>
<gene>
    <name evidence="2" type="ORF">SAMN05421734_10834</name>
</gene>
<keyword evidence="1" id="KW-1133">Transmembrane helix</keyword>
<proteinExistence type="predicted"/>
<keyword evidence="3" id="KW-1185">Reference proteome</keyword>
<dbReference type="Proteomes" id="UP000242949">
    <property type="component" value="Unassembled WGS sequence"/>
</dbReference>
<feature type="transmembrane region" description="Helical" evidence="1">
    <location>
        <begin position="133"/>
        <end position="155"/>
    </location>
</feature>
<feature type="transmembrane region" description="Helical" evidence="1">
    <location>
        <begin position="108"/>
        <end position="126"/>
    </location>
</feature>
<protein>
    <submittedName>
        <fullName evidence="2">Uncharacterized membrane protein YkvI</fullName>
    </submittedName>
</protein>
<sequence>MKTSFKWISLIIGTMIGAGFASGREIWQFFNGGSTIGIILFVGLFYLSCYRLMLLSYQKQTTHYNTLLKIIVGRRISDIYDYLIMIYLFSMITVMIAGSGAVFEAMGLSYRLGALVLAVIIVVVLWGKLSTFLTINVVILPILISGLATILAVFVLNRPLPMIKIIPSIVDTRTFFFTALNILPLMSIIATVGDQIKQKREVHLTSLISSLILGSMIILYDVALYHIGDFMDTYQMPVYLILESFEPYVRVFMSTLLWLAIVTTAIGGMTSLLARFTAQGHETYYAWLCCLVLLMLSLSQIGFTSLVRYVYPAYGVINIYLLYQLMIFPLKKDAKAKIHDKIREG</sequence>
<feature type="transmembrane region" description="Helical" evidence="1">
    <location>
        <begin position="204"/>
        <end position="228"/>
    </location>
</feature>